<keyword evidence="5 6" id="KW-0472">Membrane</keyword>
<name>A0A521FA69_9BACT</name>
<dbReference type="PANTHER" id="PTHR30213">
    <property type="entry name" value="INNER MEMBRANE PROTEIN YHJD"/>
    <property type="match status" value="1"/>
</dbReference>
<dbReference type="AlphaFoldDB" id="A0A521FA69"/>
<proteinExistence type="predicted"/>
<feature type="transmembrane region" description="Helical" evidence="6">
    <location>
        <begin position="99"/>
        <end position="119"/>
    </location>
</feature>
<dbReference type="PIRSF" id="PIRSF035875">
    <property type="entry name" value="RNase_BN"/>
    <property type="match status" value="1"/>
</dbReference>
<dbReference type="InterPro" id="IPR017039">
    <property type="entry name" value="Virul_fac_BrkB"/>
</dbReference>
<organism evidence="7 8">
    <name type="scientific">Gracilimonas mengyeensis</name>
    <dbReference type="NCBI Taxonomy" id="1302730"/>
    <lineage>
        <taxon>Bacteria</taxon>
        <taxon>Pseudomonadati</taxon>
        <taxon>Balneolota</taxon>
        <taxon>Balneolia</taxon>
        <taxon>Balneolales</taxon>
        <taxon>Balneolaceae</taxon>
        <taxon>Gracilimonas</taxon>
    </lineage>
</organism>
<dbReference type="EMBL" id="FXTP01000016">
    <property type="protein sequence ID" value="SMO92944.1"/>
    <property type="molecule type" value="Genomic_DNA"/>
</dbReference>
<reference evidence="7 8" key="1">
    <citation type="submission" date="2017-05" db="EMBL/GenBank/DDBJ databases">
        <authorList>
            <person name="Varghese N."/>
            <person name="Submissions S."/>
        </authorList>
    </citation>
    <scope>NUCLEOTIDE SEQUENCE [LARGE SCALE GENOMIC DNA]</scope>
    <source>
        <strain evidence="7 8">DSM 21985</strain>
    </source>
</reference>
<dbReference type="RefSeq" id="WP_142455729.1">
    <property type="nucleotide sequence ID" value="NZ_FXTP01000016.1"/>
</dbReference>
<feature type="transmembrane region" description="Helical" evidence="6">
    <location>
        <begin position="218"/>
        <end position="237"/>
    </location>
</feature>
<comment type="subcellular location">
    <subcellularLocation>
        <location evidence="1">Cell membrane</location>
        <topology evidence="1">Multi-pass membrane protein</topology>
    </subcellularLocation>
</comment>
<dbReference type="Proteomes" id="UP000317557">
    <property type="component" value="Unassembled WGS sequence"/>
</dbReference>
<keyword evidence="2" id="KW-1003">Cell membrane</keyword>
<feature type="transmembrane region" description="Helical" evidence="6">
    <location>
        <begin position="257"/>
        <end position="279"/>
    </location>
</feature>
<feature type="transmembrane region" description="Helical" evidence="6">
    <location>
        <begin position="20"/>
        <end position="50"/>
    </location>
</feature>
<feature type="transmembrane region" description="Helical" evidence="6">
    <location>
        <begin position="184"/>
        <end position="206"/>
    </location>
</feature>
<evidence type="ECO:0000256" key="2">
    <source>
        <dbReference type="ARBA" id="ARBA00022475"/>
    </source>
</evidence>
<keyword evidence="4 6" id="KW-1133">Transmembrane helix</keyword>
<evidence type="ECO:0000256" key="1">
    <source>
        <dbReference type="ARBA" id="ARBA00004651"/>
    </source>
</evidence>
<evidence type="ECO:0000256" key="3">
    <source>
        <dbReference type="ARBA" id="ARBA00022692"/>
    </source>
</evidence>
<dbReference type="OrthoDB" id="1522999at2"/>
<evidence type="ECO:0000256" key="4">
    <source>
        <dbReference type="ARBA" id="ARBA00022989"/>
    </source>
</evidence>
<dbReference type="Pfam" id="PF03631">
    <property type="entry name" value="Virul_fac_BrkB"/>
    <property type="match status" value="1"/>
</dbReference>
<evidence type="ECO:0000256" key="5">
    <source>
        <dbReference type="ARBA" id="ARBA00023136"/>
    </source>
</evidence>
<dbReference type="GO" id="GO:0005886">
    <property type="term" value="C:plasma membrane"/>
    <property type="evidence" value="ECO:0007669"/>
    <property type="project" value="UniProtKB-SubCell"/>
</dbReference>
<feature type="transmembrane region" description="Helical" evidence="6">
    <location>
        <begin position="139"/>
        <end position="164"/>
    </location>
</feature>
<evidence type="ECO:0000313" key="7">
    <source>
        <dbReference type="EMBL" id="SMO92944.1"/>
    </source>
</evidence>
<sequence length="302" mass="35106">MQKHKEFWKRVLKLAGKKDIFFNASAITFNLFICAIPFILILISIIGYVLSIDEAFNEIVRYGREFFPSFTYETQTNDIFRGAITIETFLRPLVGARQLFGIIGIIVLIFFTQGLLHSLKHVLFDVFDIKERKHPVIDVIYNFFGFTLIGTVFIFFSLAISTVSLFNLSQIAIPFTEIVIELPWIYDFLNLLLPIIVAFFVLYVVFRFVSERRIKPKVALMAALTYTVLFEIAKFGISMYLEYAFATYRYFYQGYTILILLGIWTFYTALLFVISAIMARAYKDVFLKKEPSFEENPYTAIS</sequence>
<dbReference type="PANTHER" id="PTHR30213:SF0">
    <property type="entry name" value="UPF0761 MEMBRANE PROTEIN YIHY"/>
    <property type="match status" value="1"/>
</dbReference>
<keyword evidence="3 6" id="KW-0812">Transmembrane</keyword>
<evidence type="ECO:0000256" key="6">
    <source>
        <dbReference type="SAM" id="Phobius"/>
    </source>
</evidence>
<accession>A0A521FA69</accession>
<keyword evidence="8" id="KW-1185">Reference proteome</keyword>
<protein>
    <submittedName>
        <fullName evidence="7">YihY family inner membrane protein</fullName>
    </submittedName>
</protein>
<gene>
    <name evidence="7" type="ORF">SAMN06265219_11640</name>
</gene>
<evidence type="ECO:0000313" key="8">
    <source>
        <dbReference type="Proteomes" id="UP000317557"/>
    </source>
</evidence>